<feature type="region of interest" description="Disordered" evidence="1">
    <location>
        <begin position="1"/>
        <end position="83"/>
    </location>
</feature>
<evidence type="ECO:0000313" key="2">
    <source>
        <dbReference type="EMBL" id="CAH9102496.1"/>
    </source>
</evidence>
<name>A0A9P0ZJM3_CUSEU</name>
<dbReference type="EMBL" id="CAMAPE010000041">
    <property type="protein sequence ID" value="CAH9102496.1"/>
    <property type="molecule type" value="Genomic_DNA"/>
</dbReference>
<dbReference type="Proteomes" id="UP001152484">
    <property type="component" value="Unassembled WGS sequence"/>
</dbReference>
<sequence>MAINRTVPGQNKLHHPRPDARLRAEEQYPLPRPQRALAGPQFPTVLGSQPDGVAEASQTGGGRPHPQRRGAVQEQAHPLGRQQRDASLRLLRGIPGGSKRVFGILQIGAGKRPECHPVPQRFQARRVLRLPEQRRRVRREDRRVPAERDQESRDGIGRALLQFAESGLHQIRSRQIRNPRGPDLDHRSRHQREIRPGETGGASGDGLEGTVLASRRGRNRALGGDEHRRVVLANVPERQGLQKHARRRRRR</sequence>
<reference evidence="2" key="1">
    <citation type="submission" date="2022-07" db="EMBL/GenBank/DDBJ databases">
        <authorList>
            <person name="Macas J."/>
            <person name="Novak P."/>
            <person name="Neumann P."/>
        </authorList>
    </citation>
    <scope>NUCLEOTIDE SEQUENCE</scope>
</reference>
<feature type="region of interest" description="Disordered" evidence="1">
    <location>
        <begin position="135"/>
        <end position="156"/>
    </location>
</feature>
<feature type="compositionally biased region" description="Gly residues" evidence="1">
    <location>
        <begin position="198"/>
        <end position="207"/>
    </location>
</feature>
<protein>
    <submittedName>
        <fullName evidence="2">Uncharacterized protein</fullName>
    </submittedName>
</protein>
<feature type="compositionally biased region" description="Basic residues" evidence="1">
    <location>
        <begin position="241"/>
        <end position="251"/>
    </location>
</feature>
<evidence type="ECO:0000313" key="3">
    <source>
        <dbReference type="Proteomes" id="UP001152484"/>
    </source>
</evidence>
<feature type="region of interest" description="Disordered" evidence="1">
    <location>
        <begin position="170"/>
        <end position="251"/>
    </location>
</feature>
<dbReference type="AlphaFoldDB" id="A0A9P0ZJM3"/>
<comment type="caution">
    <text evidence="2">The sequence shown here is derived from an EMBL/GenBank/DDBJ whole genome shotgun (WGS) entry which is preliminary data.</text>
</comment>
<feature type="compositionally biased region" description="Basic and acidic residues" evidence="1">
    <location>
        <begin position="16"/>
        <end position="26"/>
    </location>
</feature>
<keyword evidence="3" id="KW-1185">Reference proteome</keyword>
<accession>A0A9P0ZJM3</accession>
<proteinExistence type="predicted"/>
<feature type="compositionally biased region" description="Basic and acidic residues" evidence="1">
    <location>
        <begin position="180"/>
        <end position="196"/>
    </location>
</feature>
<gene>
    <name evidence="2" type="ORF">CEURO_LOCUS15794</name>
</gene>
<evidence type="ECO:0000256" key="1">
    <source>
        <dbReference type="SAM" id="MobiDB-lite"/>
    </source>
</evidence>
<organism evidence="2 3">
    <name type="scientific">Cuscuta europaea</name>
    <name type="common">European dodder</name>
    <dbReference type="NCBI Taxonomy" id="41803"/>
    <lineage>
        <taxon>Eukaryota</taxon>
        <taxon>Viridiplantae</taxon>
        <taxon>Streptophyta</taxon>
        <taxon>Embryophyta</taxon>
        <taxon>Tracheophyta</taxon>
        <taxon>Spermatophyta</taxon>
        <taxon>Magnoliopsida</taxon>
        <taxon>eudicotyledons</taxon>
        <taxon>Gunneridae</taxon>
        <taxon>Pentapetalae</taxon>
        <taxon>asterids</taxon>
        <taxon>lamiids</taxon>
        <taxon>Solanales</taxon>
        <taxon>Convolvulaceae</taxon>
        <taxon>Cuscuteae</taxon>
        <taxon>Cuscuta</taxon>
        <taxon>Cuscuta subgen. Cuscuta</taxon>
    </lineage>
</organism>